<sequence length="67" mass="7782">MQDGCCWCYWPHICFWLLLRIWMAGKTLIVVATIFMSTTTSFDGTQMRPTSKPVKTNKSKNINHSKK</sequence>
<proteinExistence type="predicted"/>
<dbReference type="Proteomes" id="UP000325577">
    <property type="component" value="Linkage Group LG18"/>
</dbReference>
<evidence type="ECO:0000256" key="2">
    <source>
        <dbReference type="SAM" id="Phobius"/>
    </source>
</evidence>
<evidence type="ECO:0000313" key="3">
    <source>
        <dbReference type="EMBL" id="KAA8534289.1"/>
    </source>
</evidence>
<gene>
    <name evidence="3" type="ORF">F0562_031806</name>
</gene>
<feature type="compositionally biased region" description="Basic residues" evidence="1">
    <location>
        <begin position="55"/>
        <end position="67"/>
    </location>
</feature>
<dbReference type="AlphaFoldDB" id="A0A5J5AV15"/>
<organism evidence="3 4">
    <name type="scientific">Nyssa sinensis</name>
    <dbReference type="NCBI Taxonomy" id="561372"/>
    <lineage>
        <taxon>Eukaryota</taxon>
        <taxon>Viridiplantae</taxon>
        <taxon>Streptophyta</taxon>
        <taxon>Embryophyta</taxon>
        <taxon>Tracheophyta</taxon>
        <taxon>Spermatophyta</taxon>
        <taxon>Magnoliopsida</taxon>
        <taxon>eudicotyledons</taxon>
        <taxon>Gunneridae</taxon>
        <taxon>Pentapetalae</taxon>
        <taxon>asterids</taxon>
        <taxon>Cornales</taxon>
        <taxon>Nyssaceae</taxon>
        <taxon>Nyssa</taxon>
    </lineage>
</organism>
<reference evidence="3 4" key="1">
    <citation type="submission" date="2019-09" db="EMBL/GenBank/DDBJ databases">
        <title>A chromosome-level genome assembly of the Chinese tupelo Nyssa sinensis.</title>
        <authorList>
            <person name="Yang X."/>
            <person name="Kang M."/>
            <person name="Yang Y."/>
            <person name="Xiong H."/>
            <person name="Wang M."/>
            <person name="Zhang Z."/>
            <person name="Wang Z."/>
            <person name="Wu H."/>
            <person name="Ma T."/>
            <person name="Liu J."/>
            <person name="Xi Z."/>
        </authorList>
    </citation>
    <scope>NUCLEOTIDE SEQUENCE [LARGE SCALE GENOMIC DNA]</scope>
    <source>
        <strain evidence="3">J267</strain>
        <tissue evidence="3">Leaf</tissue>
    </source>
</reference>
<keyword evidence="4" id="KW-1185">Reference proteome</keyword>
<accession>A0A5J5AV15</accession>
<feature type="compositionally biased region" description="Polar residues" evidence="1">
    <location>
        <begin position="41"/>
        <end position="54"/>
    </location>
</feature>
<keyword evidence="2" id="KW-0472">Membrane</keyword>
<feature type="region of interest" description="Disordered" evidence="1">
    <location>
        <begin position="41"/>
        <end position="67"/>
    </location>
</feature>
<name>A0A5J5AV15_9ASTE</name>
<evidence type="ECO:0000313" key="4">
    <source>
        <dbReference type="Proteomes" id="UP000325577"/>
    </source>
</evidence>
<keyword evidence="2" id="KW-0812">Transmembrane</keyword>
<feature type="transmembrane region" description="Helical" evidence="2">
    <location>
        <begin position="21"/>
        <end position="42"/>
    </location>
</feature>
<protein>
    <submittedName>
        <fullName evidence="3">Uncharacterized protein</fullName>
    </submittedName>
</protein>
<evidence type="ECO:0000256" key="1">
    <source>
        <dbReference type="SAM" id="MobiDB-lite"/>
    </source>
</evidence>
<dbReference type="EMBL" id="CM018041">
    <property type="protein sequence ID" value="KAA8534289.1"/>
    <property type="molecule type" value="Genomic_DNA"/>
</dbReference>
<keyword evidence="2" id="KW-1133">Transmembrane helix</keyword>